<dbReference type="Gene3D" id="3.40.50.720">
    <property type="entry name" value="NAD(P)-binding Rossmann-like Domain"/>
    <property type="match status" value="1"/>
</dbReference>
<dbReference type="InterPro" id="IPR015814">
    <property type="entry name" value="Pgluconate_DH_NAD-bd_C"/>
</dbReference>
<protein>
    <submittedName>
        <fullName evidence="3">3-hydroxyisobutyrate dehydrogenase</fullName>
    </submittedName>
</protein>
<feature type="domain" description="6-phosphogluconate dehydrogenase NADP-binding" evidence="1">
    <location>
        <begin position="2"/>
        <end position="140"/>
    </location>
</feature>
<proteinExistence type="predicted"/>
<evidence type="ECO:0000259" key="2">
    <source>
        <dbReference type="Pfam" id="PF09130"/>
    </source>
</evidence>
<sequence length="299" mass="34015">MRIGFIGFGEVSYELSKGFKEESVTEIYAYDPLYDREEVKEKAKELGVVLYPDPVQVAQQQPDVLITAVPAQHAWDAWEKVSLGPLHEDTIYVDVSTAGASVKNTVYEQLLNKNHYFVDVALMGPLPVFQHRVSVLASGSGVDAFMERMRPFHMNIEKVSDRTGDATNIKFIRSIYTKGLSMLFQEVLQLSYKLELSDMIIESISQTMDEKPFKEIMNRLVTGSAIHSERREAEMSNVVSFMEANDERPIMAEAIKERLADLTSKGLRETFHNETPESWRTVMEEINKKGGVIHDETRQ</sequence>
<dbReference type="SUPFAM" id="SSF51735">
    <property type="entry name" value="NAD(P)-binding Rossmann-fold domains"/>
    <property type="match status" value="1"/>
</dbReference>
<reference evidence="4" key="1">
    <citation type="submission" date="2016-10" db="EMBL/GenBank/DDBJ databases">
        <authorList>
            <person name="Varghese N."/>
            <person name="Submissions S."/>
        </authorList>
    </citation>
    <scope>NUCLEOTIDE SEQUENCE [LARGE SCALE GENOMIC DNA]</scope>
    <source>
        <strain evidence="4">S7</strain>
    </source>
</reference>
<dbReference type="InterPro" id="IPR013328">
    <property type="entry name" value="6PGD_dom2"/>
</dbReference>
<feature type="domain" description="Phosphogluconate dehydrogenase NAD-binding putative C-terminal" evidence="2">
    <location>
        <begin position="194"/>
        <end position="260"/>
    </location>
</feature>
<dbReference type="SUPFAM" id="SSF48179">
    <property type="entry name" value="6-phosphogluconate dehydrogenase C-terminal domain-like"/>
    <property type="match status" value="1"/>
</dbReference>
<organism evidence="3 4">
    <name type="scientific">Salibacterium halotolerans</name>
    <dbReference type="NCBI Taxonomy" id="1884432"/>
    <lineage>
        <taxon>Bacteria</taxon>
        <taxon>Bacillati</taxon>
        <taxon>Bacillota</taxon>
        <taxon>Bacilli</taxon>
        <taxon>Bacillales</taxon>
        <taxon>Bacillaceae</taxon>
    </lineage>
</organism>
<name>A0A1I5PC18_9BACI</name>
<dbReference type="EMBL" id="FOXD01000004">
    <property type="protein sequence ID" value="SFP31447.1"/>
    <property type="molecule type" value="Genomic_DNA"/>
</dbReference>
<evidence type="ECO:0000313" key="4">
    <source>
        <dbReference type="Proteomes" id="UP000198892"/>
    </source>
</evidence>
<gene>
    <name evidence="3" type="ORF">SAMN05518683_10457</name>
</gene>
<dbReference type="OrthoDB" id="4333at2"/>
<dbReference type="RefSeq" id="WP_093335649.1">
    <property type="nucleotide sequence ID" value="NZ_FOXD01000004.1"/>
</dbReference>
<keyword evidence="4" id="KW-1185">Reference proteome</keyword>
<dbReference type="Proteomes" id="UP000198892">
    <property type="component" value="Unassembled WGS sequence"/>
</dbReference>
<evidence type="ECO:0000313" key="3">
    <source>
        <dbReference type="EMBL" id="SFP31447.1"/>
    </source>
</evidence>
<dbReference type="STRING" id="1884432.SAMN05518683_10457"/>
<dbReference type="Pfam" id="PF03446">
    <property type="entry name" value="NAD_binding_2"/>
    <property type="match status" value="1"/>
</dbReference>
<dbReference type="InterPro" id="IPR036291">
    <property type="entry name" value="NAD(P)-bd_dom_sf"/>
</dbReference>
<dbReference type="GO" id="GO:0050661">
    <property type="term" value="F:NADP binding"/>
    <property type="evidence" value="ECO:0007669"/>
    <property type="project" value="InterPro"/>
</dbReference>
<dbReference type="AlphaFoldDB" id="A0A1I5PC18"/>
<evidence type="ECO:0000259" key="1">
    <source>
        <dbReference type="Pfam" id="PF03446"/>
    </source>
</evidence>
<dbReference type="Gene3D" id="1.10.1040.10">
    <property type="entry name" value="N-(1-d-carboxylethyl)-l-norvaline Dehydrogenase, domain 2"/>
    <property type="match status" value="1"/>
</dbReference>
<dbReference type="InterPro" id="IPR008927">
    <property type="entry name" value="6-PGluconate_DH-like_C_sf"/>
</dbReference>
<dbReference type="Pfam" id="PF09130">
    <property type="entry name" value="DUF1932"/>
    <property type="match status" value="1"/>
</dbReference>
<dbReference type="InterPro" id="IPR006115">
    <property type="entry name" value="6PGDH_NADP-bd"/>
</dbReference>
<accession>A0A1I5PC18</accession>